<feature type="non-terminal residue" evidence="1">
    <location>
        <position position="22"/>
    </location>
</feature>
<evidence type="ECO:0000313" key="2">
    <source>
        <dbReference type="Proteomes" id="UP000708208"/>
    </source>
</evidence>
<evidence type="ECO:0000313" key="1">
    <source>
        <dbReference type="EMBL" id="CAG7719086.1"/>
    </source>
</evidence>
<dbReference type="AlphaFoldDB" id="A0A8J2NMX8"/>
<gene>
    <name evidence="1" type="ORF">AFUS01_LOCUS8427</name>
</gene>
<dbReference type="Proteomes" id="UP000708208">
    <property type="component" value="Unassembled WGS sequence"/>
</dbReference>
<accession>A0A8J2NMX8</accession>
<reference evidence="1" key="1">
    <citation type="submission" date="2021-06" db="EMBL/GenBank/DDBJ databases">
        <authorList>
            <person name="Hodson N. C."/>
            <person name="Mongue J. A."/>
            <person name="Jaron S. K."/>
        </authorList>
    </citation>
    <scope>NUCLEOTIDE SEQUENCE</scope>
</reference>
<protein>
    <submittedName>
        <fullName evidence="1">Uncharacterized protein</fullName>
    </submittedName>
</protein>
<dbReference type="EMBL" id="CAJVCH010058523">
    <property type="protein sequence ID" value="CAG7719086.1"/>
    <property type="molecule type" value="Genomic_DNA"/>
</dbReference>
<feature type="non-terminal residue" evidence="1">
    <location>
        <position position="1"/>
    </location>
</feature>
<organism evidence="1 2">
    <name type="scientific">Allacma fusca</name>
    <dbReference type="NCBI Taxonomy" id="39272"/>
    <lineage>
        <taxon>Eukaryota</taxon>
        <taxon>Metazoa</taxon>
        <taxon>Ecdysozoa</taxon>
        <taxon>Arthropoda</taxon>
        <taxon>Hexapoda</taxon>
        <taxon>Collembola</taxon>
        <taxon>Symphypleona</taxon>
        <taxon>Sminthuridae</taxon>
        <taxon>Allacma</taxon>
    </lineage>
</organism>
<proteinExistence type="predicted"/>
<comment type="caution">
    <text evidence="1">The sequence shown here is derived from an EMBL/GenBank/DDBJ whole genome shotgun (WGS) entry which is preliminary data.</text>
</comment>
<sequence length="22" mass="2635">EHELLVKLAKNFGLKGYDKFWV</sequence>
<name>A0A8J2NMX8_9HEXA</name>
<keyword evidence="2" id="KW-1185">Reference proteome</keyword>